<feature type="compositionally biased region" description="Basic residues" evidence="1">
    <location>
        <begin position="45"/>
        <end position="54"/>
    </location>
</feature>
<evidence type="ECO:0000313" key="3">
    <source>
        <dbReference type="EMBL" id="KAF0288382.1"/>
    </source>
</evidence>
<evidence type="ECO:0008006" key="5">
    <source>
        <dbReference type="Google" id="ProtNLM"/>
    </source>
</evidence>
<evidence type="ECO:0000256" key="2">
    <source>
        <dbReference type="SAM" id="SignalP"/>
    </source>
</evidence>
<dbReference type="Proteomes" id="UP000440578">
    <property type="component" value="Unassembled WGS sequence"/>
</dbReference>
<sequence>MRTVNILLLLAAAAVIIDGATADKTPRPSRRVTADDATTDDSATSRRRFSRYRSRFPIGPRPVEDDENDTDADTDGNEQFQHRFDRPQSSLFDGLALPPVEAPIPKPQPAAEPAECSADPGAIRLELRFLRPCSTDADCGVNLACFSAAAPCSGAAESQESVCLPAMEAGAACSRDAHCASARCHSNVCL</sequence>
<keyword evidence="2" id="KW-0732">Signal</keyword>
<protein>
    <recommendedName>
        <fullName evidence="5">WAP domain-containing protein</fullName>
    </recommendedName>
</protein>
<dbReference type="AlphaFoldDB" id="A0A6A4VDC9"/>
<comment type="caution">
    <text evidence="3">The sequence shown here is derived from an EMBL/GenBank/DDBJ whole genome shotgun (WGS) entry which is preliminary data.</text>
</comment>
<feature type="signal peptide" evidence="2">
    <location>
        <begin position="1"/>
        <end position="22"/>
    </location>
</feature>
<gene>
    <name evidence="3" type="ORF">FJT64_013257</name>
</gene>
<reference evidence="3 4" key="1">
    <citation type="submission" date="2019-07" db="EMBL/GenBank/DDBJ databases">
        <title>Draft genome assembly of a fouling barnacle, Amphibalanus amphitrite (Darwin, 1854): The first reference genome for Thecostraca.</title>
        <authorList>
            <person name="Kim W."/>
        </authorList>
    </citation>
    <scope>NUCLEOTIDE SEQUENCE [LARGE SCALE GENOMIC DNA]</scope>
    <source>
        <strain evidence="3">SNU_AA5</strain>
        <tissue evidence="3">Soma without cirri and trophi</tissue>
    </source>
</reference>
<evidence type="ECO:0000313" key="4">
    <source>
        <dbReference type="Proteomes" id="UP000440578"/>
    </source>
</evidence>
<accession>A0A6A4VDC9</accession>
<proteinExistence type="predicted"/>
<organism evidence="3 4">
    <name type="scientific">Amphibalanus amphitrite</name>
    <name type="common">Striped barnacle</name>
    <name type="synonym">Balanus amphitrite</name>
    <dbReference type="NCBI Taxonomy" id="1232801"/>
    <lineage>
        <taxon>Eukaryota</taxon>
        <taxon>Metazoa</taxon>
        <taxon>Ecdysozoa</taxon>
        <taxon>Arthropoda</taxon>
        <taxon>Crustacea</taxon>
        <taxon>Multicrustacea</taxon>
        <taxon>Cirripedia</taxon>
        <taxon>Thoracica</taxon>
        <taxon>Thoracicalcarea</taxon>
        <taxon>Balanomorpha</taxon>
        <taxon>Balanoidea</taxon>
        <taxon>Balanidae</taxon>
        <taxon>Amphibalaninae</taxon>
        <taxon>Amphibalanus</taxon>
    </lineage>
</organism>
<feature type="compositionally biased region" description="Acidic residues" evidence="1">
    <location>
        <begin position="64"/>
        <end position="76"/>
    </location>
</feature>
<feature type="region of interest" description="Disordered" evidence="1">
    <location>
        <begin position="23"/>
        <end position="80"/>
    </location>
</feature>
<feature type="chain" id="PRO_5025353747" description="WAP domain-containing protein" evidence="2">
    <location>
        <begin position="23"/>
        <end position="190"/>
    </location>
</feature>
<dbReference type="EMBL" id="VIIS01002115">
    <property type="protein sequence ID" value="KAF0288382.1"/>
    <property type="molecule type" value="Genomic_DNA"/>
</dbReference>
<name>A0A6A4VDC9_AMPAM</name>
<keyword evidence="4" id="KW-1185">Reference proteome</keyword>
<evidence type="ECO:0000256" key="1">
    <source>
        <dbReference type="SAM" id="MobiDB-lite"/>
    </source>
</evidence>